<dbReference type="Proteomes" id="UP000230852">
    <property type="component" value="Unassembled WGS sequence"/>
</dbReference>
<keyword evidence="1" id="KW-1133">Transmembrane helix</keyword>
<keyword evidence="1" id="KW-0472">Membrane</keyword>
<comment type="caution">
    <text evidence="2">The sequence shown here is derived from an EMBL/GenBank/DDBJ whole genome shotgun (WGS) entry which is preliminary data.</text>
</comment>
<gene>
    <name evidence="2" type="ORF">COU28_02180</name>
</gene>
<keyword evidence="1" id="KW-0812">Transmembrane</keyword>
<organism evidence="2 3">
    <name type="scientific">Candidatus Magasanikbacteria bacterium CG10_big_fil_rev_8_21_14_0_10_36_16</name>
    <dbReference type="NCBI Taxonomy" id="1974645"/>
    <lineage>
        <taxon>Bacteria</taxon>
        <taxon>Candidatus Magasanikiibacteriota</taxon>
    </lineage>
</organism>
<evidence type="ECO:0000313" key="3">
    <source>
        <dbReference type="Proteomes" id="UP000230852"/>
    </source>
</evidence>
<evidence type="ECO:0000313" key="2">
    <source>
        <dbReference type="EMBL" id="PIR78332.1"/>
    </source>
</evidence>
<name>A0A2H0U0J2_9BACT</name>
<feature type="transmembrane region" description="Helical" evidence="1">
    <location>
        <begin position="14"/>
        <end position="37"/>
    </location>
</feature>
<dbReference type="AlphaFoldDB" id="A0A2H0U0J2"/>
<dbReference type="EMBL" id="PFBU01000042">
    <property type="protein sequence ID" value="PIR78332.1"/>
    <property type="molecule type" value="Genomic_DNA"/>
</dbReference>
<protein>
    <submittedName>
        <fullName evidence="2">Uncharacterized protein</fullName>
    </submittedName>
</protein>
<accession>A0A2H0U0J2</accession>
<reference evidence="3" key="1">
    <citation type="submission" date="2017-09" db="EMBL/GenBank/DDBJ databases">
        <title>Depth-based differentiation of microbial function through sediment-hosted aquifers and enrichment of novel symbionts in the deep terrestrial subsurface.</title>
        <authorList>
            <person name="Probst A.J."/>
            <person name="Ladd B."/>
            <person name="Jarett J.K."/>
            <person name="Geller-Mcgrath D.E."/>
            <person name="Sieber C.M.K."/>
            <person name="Emerson J.B."/>
            <person name="Anantharaman K."/>
            <person name="Thomas B.C."/>
            <person name="Malmstrom R."/>
            <person name="Stieglmeier M."/>
            <person name="Klingl A."/>
            <person name="Woyke T."/>
            <person name="Ryan C.M."/>
            <person name="Banfield J.F."/>
        </authorList>
    </citation>
    <scope>NUCLEOTIDE SEQUENCE [LARGE SCALE GENOMIC DNA]</scope>
</reference>
<sequence>MENPQILPEKKKSILLPVLLTVLITTILVGGGIYGWLVMTKPAPIEKVELPITEMPPVINTETQNTENFPNTIPQKNSETVNQDGVGSGSPLWSLIKTNLKDKIPNETIQSFGAPQDPNNNDIIYISTSGDIVGEWPDVKSTNKIYSYNIITGKLTKIYEEQESRTLHTVAIEGSKVIILYDPIDNSPGPCGSIWAGDNFGYMDINNPSQLQPFTVPDYLIQQGKDEQVKCEAEMGLDK</sequence>
<evidence type="ECO:0000256" key="1">
    <source>
        <dbReference type="SAM" id="Phobius"/>
    </source>
</evidence>
<proteinExistence type="predicted"/>